<comment type="caution">
    <text evidence="2">The sequence shown here is derived from an EMBL/GenBank/DDBJ whole genome shotgun (WGS) entry which is preliminary data.</text>
</comment>
<evidence type="ECO:0000313" key="2">
    <source>
        <dbReference type="EMBL" id="GKV34720.1"/>
    </source>
</evidence>
<accession>A0AAV5LBU2</accession>
<dbReference type="AlphaFoldDB" id="A0AAV5LBU2"/>
<sequence>MSKLEGLKEGRFWIRIGWHFFPSFFFLTRASAHSSSSRQPPSPPATDSLSLGKNRNSDLLCFALSFRRLLLLRGMNFSDFYARESLALPAGSSPNCSPIFAGKFWSGQPSQV</sequence>
<evidence type="ECO:0000256" key="1">
    <source>
        <dbReference type="SAM" id="MobiDB-lite"/>
    </source>
</evidence>
<keyword evidence="3" id="KW-1185">Reference proteome</keyword>
<organism evidence="2 3">
    <name type="scientific">Rubroshorea leprosula</name>
    <dbReference type="NCBI Taxonomy" id="152421"/>
    <lineage>
        <taxon>Eukaryota</taxon>
        <taxon>Viridiplantae</taxon>
        <taxon>Streptophyta</taxon>
        <taxon>Embryophyta</taxon>
        <taxon>Tracheophyta</taxon>
        <taxon>Spermatophyta</taxon>
        <taxon>Magnoliopsida</taxon>
        <taxon>eudicotyledons</taxon>
        <taxon>Gunneridae</taxon>
        <taxon>Pentapetalae</taxon>
        <taxon>rosids</taxon>
        <taxon>malvids</taxon>
        <taxon>Malvales</taxon>
        <taxon>Dipterocarpaceae</taxon>
        <taxon>Rubroshorea</taxon>
    </lineage>
</organism>
<proteinExistence type="predicted"/>
<feature type="region of interest" description="Disordered" evidence="1">
    <location>
        <begin position="33"/>
        <end position="53"/>
    </location>
</feature>
<reference evidence="2 3" key="1">
    <citation type="journal article" date="2021" name="Commun. Biol.">
        <title>The genome of Shorea leprosula (Dipterocarpaceae) highlights the ecological relevance of drought in aseasonal tropical rainforests.</title>
        <authorList>
            <person name="Ng K.K.S."/>
            <person name="Kobayashi M.J."/>
            <person name="Fawcett J.A."/>
            <person name="Hatakeyama M."/>
            <person name="Paape T."/>
            <person name="Ng C.H."/>
            <person name="Ang C.C."/>
            <person name="Tnah L.H."/>
            <person name="Lee C.T."/>
            <person name="Nishiyama T."/>
            <person name="Sese J."/>
            <person name="O'Brien M.J."/>
            <person name="Copetti D."/>
            <person name="Mohd Noor M.I."/>
            <person name="Ong R.C."/>
            <person name="Putra M."/>
            <person name="Sireger I.Z."/>
            <person name="Indrioko S."/>
            <person name="Kosugi Y."/>
            <person name="Izuno A."/>
            <person name="Isagi Y."/>
            <person name="Lee S.L."/>
            <person name="Shimizu K.K."/>
        </authorList>
    </citation>
    <scope>NUCLEOTIDE SEQUENCE [LARGE SCALE GENOMIC DNA]</scope>
    <source>
        <strain evidence="2">214</strain>
    </source>
</reference>
<gene>
    <name evidence="2" type="ORF">SLEP1_g43067</name>
</gene>
<evidence type="ECO:0000313" key="3">
    <source>
        <dbReference type="Proteomes" id="UP001054252"/>
    </source>
</evidence>
<dbReference type="Proteomes" id="UP001054252">
    <property type="component" value="Unassembled WGS sequence"/>
</dbReference>
<protein>
    <submittedName>
        <fullName evidence="2">Uncharacterized protein</fullName>
    </submittedName>
</protein>
<dbReference type="EMBL" id="BPVZ01000107">
    <property type="protein sequence ID" value="GKV34720.1"/>
    <property type="molecule type" value="Genomic_DNA"/>
</dbReference>
<name>A0AAV5LBU2_9ROSI</name>